<feature type="region of interest" description="Disordered" evidence="1">
    <location>
        <begin position="210"/>
        <end position="297"/>
    </location>
</feature>
<name>A0AAD4NAA7_9BILA</name>
<dbReference type="Proteomes" id="UP001201812">
    <property type="component" value="Unassembled WGS sequence"/>
</dbReference>
<proteinExistence type="predicted"/>
<feature type="compositionally biased region" description="Polar residues" evidence="1">
    <location>
        <begin position="257"/>
        <end position="294"/>
    </location>
</feature>
<accession>A0AAD4NAA7</accession>
<evidence type="ECO:0000313" key="3">
    <source>
        <dbReference type="EMBL" id="KAI1720803.1"/>
    </source>
</evidence>
<feature type="region of interest" description="Disordered" evidence="1">
    <location>
        <begin position="164"/>
        <end position="184"/>
    </location>
</feature>
<dbReference type="InterPro" id="IPR007284">
    <property type="entry name" value="Ground-like_dom"/>
</dbReference>
<comment type="caution">
    <text evidence="3">The sequence shown here is derived from an EMBL/GenBank/DDBJ whole genome shotgun (WGS) entry which is preliminary data.</text>
</comment>
<protein>
    <submittedName>
        <fullName evidence="3">Ground-like domain-containing protein</fullName>
    </submittedName>
</protein>
<evidence type="ECO:0000259" key="2">
    <source>
        <dbReference type="Pfam" id="PF04155"/>
    </source>
</evidence>
<dbReference type="Pfam" id="PF04155">
    <property type="entry name" value="Ground-like"/>
    <property type="match status" value="1"/>
</dbReference>
<feature type="domain" description="Ground-like" evidence="2">
    <location>
        <begin position="310"/>
        <end position="380"/>
    </location>
</feature>
<evidence type="ECO:0000256" key="1">
    <source>
        <dbReference type="SAM" id="MobiDB-lite"/>
    </source>
</evidence>
<feature type="region of interest" description="Disordered" evidence="1">
    <location>
        <begin position="1"/>
        <end position="32"/>
    </location>
</feature>
<dbReference type="EMBL" id="JAKKPZ010000005">
    <property type="protein sequence ID" value="KAI1720803.1"/>
    <property type="molecule type" value="Genomic_DNA"/>
</dbReference>
<feature type="compositionally biased region" description="Low complexity" evidence="1">
    <location>
        <begin position="210"/>
        <end position="229"/>
    </location>
</feature>
<organism evidence="3 4">
    <name type="scientific">Ditylenchus destructor</name>
    <dbReference type="NCBI Taxonomy" id="166010"/>
    <lineage>
        <taxon>Eukaryota</taxon>
        <taxon>Metazoa</taxon>
        <taxon>Ecdysozoa</taxon>
        <taxon>Nematoda</taxon>
        <taxon>Chromadorea</taxon>
        <taxon>Rhabditida</taxon>
        <taxon>Tylenchina</taxon>
        <taxon>Tylenchomorpha</taxon>
        <taxon>Sphaerularioidea</taxon>
        <taxon>Anguinidae</taxon>
        <taxon>Anguininae</taxon>
        <taxon>Ditylenchus</taxon>
    </lineage>
</organism>
<reference evidence="3" key="1">
    <citation type="submission" date="2022-01" db="EMBL/GenBank/DDBJ databases">
        <title>Genome Sequence Resource for Two Populations of Ditylenchus destructor, the Migratory Endoparasitic Phytonematode.</title>
        <authorList>
            <person name="Zhang H."/>
            <person name="Lin R."/>
            <person name="Xie B."/>
        </authorList>
    </citation>
    <scope>NUCLEOTIDE SEQUENCE</scope>
    <source>
        <strain evidence="3">BazhouSP</strain>
    </source>
</reference>
<dbReference type="AlphaFoldDB" id="A0AAD4NAA7"/>
<sequence>MASGNPENPGFRQVTDHPSRLGSGRMIRQSLPLGETRRLVPVSVPANQRIRRYGFRKSGKSRISPGHRSPVAPRIWAYDTSIASSRRDKTIGTGLSTGKSADPEIWLPEILDFRISPSGPRMHANRGKKYKRTRRFEASYGYGGGQQSYASSYAQPVAQSSYAQPQQSYAQPQQSYAQPQQSYAQPQAAPVSNYVSAPARPVAVPQQTSYASGPVAAPAPAGPSYAQPSVQVPPSYATGQAAAGQTLQEVVDDGEDQQSASNTPNDVNANAQLSSNSTSSELAATGNETSSAEVQTKEPVAISQLKLTNDTECNSEELRAIIIEHMDDDLNSSKRVIQLAAEAKFGGRFDVICSSNDFSYVTNTELFCQETKQTVSCYAYRQLT</sequence>
<evidence type="ECO:0000313" key="4">
    <source>
        <dbReference type="Proteomes" id="UP001201812"/>
    </source>
</evidence>
<feature type="compositionally biased region" description="Low complexity" evidence="1">
    <location>
        <begin position="237"/>
        <end position="246"/>
    </location>
</feature>
<keyword evidence="4" id="KW-1185">Reference proteome</keyword>
<gene>
    <name evidence="3" type="ORF">DdX_05050</name>
</gene>